<dbReference type="EMBL" id="JARJBC010000039">
    <property type="protein sequence ID" value="MDF3294240.1"/>
    <property type="molecule type" value="Genomic_DNA"/>
</dbReference>
<organism evidence="2 3">
    <name type="scientific">Streptomyces silvisoli</name>
    <dbReference type="NCBI Taxonomy" id="3034235"/>
    <lineage>
        <taxon>Bacteria</taxon>
        <taxon>Bacillati</taxon>
        <taxon>Actinomycetota</taxon>
        <taxon>Actinomycetes</taxon>
        <taxon>Kitasatosporales</taxon>
        <taxon>Streptomycetaceae</taxon>
        <taxon>Streptomyces</taxon>
    </lineage>
</organism>
<name>A0ABT5ZWP8_9ACTN</name>
<reference evidence="2 3" key="1">
    <citation type="submission" date="2023-03" db="EMBL/GenBank/DDBJ databases">
        <title>Draft genome sequence of Streptomyces sp. RB6PN23 isolated from peat swamp forest in Thailand.</title>
        <authorList>
            <person name="Klaysubun C."/>
            <person name="Duangmal K."/>
        </authorList>
    </citation>
    <scope>NUCLEOTIDE SEQUENCE [LARGE SCALE GENOMIC DNA]</scope>
    <source>
        <strain evidence="2 3">RB6PN23</strain>
    </source>
</reference>
<dbReference type="RefSeq" id="WP_276097040.1">
    <property type="nucleotide sequence ID" value="NZ_JARJBC010000039.1"/>
</dbReference>
<gene>
    <name evidence="2" type="ORF">P3G67_34565</name>
</gene>
<dbReference type="Proteomes" id="UP001216579">
    <property type="component" value="Unassembled WGS sequence"/>
</dbReference>
<proteinExistence type="predicted"/>
<comment type="caution">
    <text evidence="2">The sequence shown here is derived from an EMBL/GenBank/DDBJ whole genome shotgun (WGS) entry which is preliminary data.</text>
</comment>
<keyword evidence="1" id="KW-0812">Transmembrane</keyword>
<accession>A0ABT5ZWP8</accession>
<keyword evidence="1" id="KW-0472">Membrane</keyword>
<evidence type="ECO:0000256" key="1">
    <source>
        <dbReference type="SAM" id="Phobius"/>
    </source>
</evidence>
<feature type="transmembrane region" description="Helical" evidence="1">
    <location>
        <begin position="69"/>
        <end position="87"/>
    </location>
</feature>
<keyword evidence="1" id="KW-1133">Transmembrane helix</keyword>
<sequence>MDALTYPYQVLGRYGVSAEAEVSAVHVVHGKHGGTWTCDVRRLNGVPLAHRQTADDYACAGPSAVGQQLVVLGAAVGLFALTTYGVARLGPRRARRPLTNASPANPVSA</sequence>
<evidence type="ECO:0000313" key="3">
    <source>
        <dbReference type="Proteomes" id="UP001216579"/>
    </source>
</evidence>
<evidence type="ECO:0000313" key="2">
    <source>
        <dbReference type="EMBL" id="MDF3294240.1"/>
    </source>
</evidence>
<protein>
    <submittedName>
        <fullName evidence="2">Uncharacterized protein</fullName>
    </submittedName>
</protein>
<keyword evidence="3" id="KW-1185">Reference proteome</keyword>